<evidence type="ECO:0000256" key="9">
    <source>
        <dbReference type="SAM" id="Phobius"/>
    </source>
</evidence>
<feature type="transmembrane region" description="Helical" evidence="9">
    <location>
        <begin position="340"/>
        <end position="364"/>
    </location>
</feature>
<organism evidence="10 11">
    <name type="scientific">Lactiplantibacillus modestisalitolerans</name>
    <dbReference type="NCBI Taxonomy" id="1457219"/>
    <lineage>
        <taxon>Bacteria</taxon>
        <taxon>Bacillati</taxon>
        <taxon>Bacillota</taxon>
        <taxon>Bacilli</taxon>
        <taxon>Lactobacillales</taxon>
        <taxon>Lactobacillaceae</taxon>
        <taxon>Lactiplantibacillus</taxon>
    </lineage>
</organism>
<sequence>MKTHSNQSRFSSRKTIRILIVILLLLAIIFLGRQVSWLMNPVRQFISIVGLPIILAGVLYYLMNPLVDLLERRYHVRRTWTIIGLFVIILGLLVLGIVAIIPTIRQQTLSIINDWPTYWQNATHEVNKWMNEPELSGLREQLEQWNTDVSELLSGRFSKYLTGTVSSITSVFSTVTTILIGLVTMPFILFYLLRDGHQLPKYLAKFVPTNGRTSFLQVLTEINSQVSNYIRGQLTVAFFVAVMFAVGYSIIGLKFALTLGIAAGVLNLIPYLGSFLAMVPSVVIALVTSPWMLVQVMIVFVIEQTIEGRIISPLVLGSSLAIHPVTILIVLLAAGKIFGLMGVIFGIPGYAILKVLWTHLFAWYRHQSGLYPDETAPQPQAQAAPQTTKTPGASESESSSNEGL</sequence>
<feature type="compositionally biased region" description="Low complexity" evidence="8">
    <location>
        <begin position="375"/>
        <end position="404"/>
    </location>
</feature>
<protein>
    <submittedName>
        <fullName evidence="10">AI-2E family transporter</fullName>
    </submittedName>
</protein>
<evidence type="ECO:0000313" key="11">
    <source>
        <dbReference type="Proteomes" id="UP001589691"/>
    </source>
</evidence>
<evidence type="ECO:0000313" key="10">
    <source>
        <dbReference type="EMBL" id="MFB9769447.1"/>
    </source>
</evidence>
<reference evidence="10 11" key="1">
    <citation type="submission" date="2024-09" db="EMBL/GenBank/DDBJ databases">
        <authorList>
            <person name="Sun Q."/>
            <person name="Mori K."/>
        </authorList>
    </citation>
    <scope>NUCLEOTIDE SEQUENCE [LARGE SCALE GENOMIC DNA]</scope>
    <source>
        <strain evidence="10 11">TBRC 4576</strain>
    </source>
</reference>
<feature type="region of interest" description="Disordered" evidence="8">
    <location>
        <begin position="374"/>
        <end position="404"/>
    </location>
</feature>
<comment type="subcellular location">
    <subcellularLocation>
        <location evidence="1">Cell membrane</location>
        <topology evidence="1">Multi-pass membrane protein</topology>
    </subcellularLocation>
</comment>
<feature type="transmembrane region" description="Helical" evidence="9">
    <location>
        <begin position="314"/>
        <end position="334"/>
    </location>
</feature>
<feature type="transmembrane region" description="Helical" evidence="9">
    <location>
        <begin position="44"/>
        <end position="62"/>
    </location>
</feature>
<keyword evidence="4" id="KW-1003">Cell membrane</keyword>
<dbReference type="RefSeq" id="WP_137643673.1">
    <property type="nucleotide sequence ID" value="NZ_BJEA01000023.1"/>
</dbReference>
<evidence type="ECO:0000256" key="2">
    <source>
        <dbReference type="ARBA" id="ARBA00009773"/>
    </source>
</evidence>
<feature type="transmembrane region" description="Helical" evidence="9">
    <location>
        <begin position="82"/>
        <end position="104"/>
    </location>
</feature>
<gene>
    <name evidence="10" type="ORF">ACFFLI_06055</name>
</gene>
<dbReference type="InterPro" id="IPR002549">
    <property type="entry name" value="AI-2E-like"/>
</dbReference>
<feature type="transmembrane region" description="Helical" evidence="9">
    <location>
        <begin position="275"/>
        <end position="302"/>
    </location>
</feature>
<feature type="transmembrane region" description="Helical" evidence="9">
    <location>
        <begin position="15"/>
        <end position="32"/>
    </location>
</feature>
<keyword evidence="11" id="KW-1185">Reference proteome</keyword>
<evidence type="ECO:0000256" key="1">
    <source>
        <dbReference type="ARBA" id="ARBA00004651"/>
    </source>
</evidence>
<dbReference type="EMBL" id="JBHLZY010000013">
    <property type="protein sequence ID" value="MFB9769447.1"/>
    <property type="molecule type" value="Genomic_DNA"/>
</dbReference>
<dbReference type="Pfam" id="PF01594">
    <property type="entry name" value="AI-2E_transport"/>
    <property type="match status" value="1"/>
</dbReference>
<keyword evidence="3" id="KW-0813">Transport</keyword>
<proteinExistence type="inferred from homology"/>
<evidence type="ECO:0000256" key="3">
    <source>
        <dbReference type="ARBA" id="ARBA00022448"/>
    </source>
</evidence>
<evidence type="ECO:0000256" key="7">
    <source>
        <dbReference type="ARBA" id="ARBA00023136"/>
    </source>
</evidence>
<keyword evidence="5 9" id="KW-0812">Transmembrane</keyword>
<evidence type="ECO:0000256" key="4">
    <source>
        <dbReference type="ARBA" id="ARBA00022475"/>
    </source>
</evidence>
<dbReference type="PANTHER" id="PTHR21716">
    <property type="entry name" value="TRANSMEMBRANE PROTEIN"/>
    <property type="match status" value="1"/>
</dbReference>
<feature type="transmembrane region" description="Helical" evidence="9">
    <location>
        <begin position="171"/>
        <end position="193"/>
    </location>
</feature>
<keyword evidence="6 9" id="KW-1133">Transmembrane helix</keyword>
<comment type="caution">
    <text evidence="10">The sequence shown here is derived from an EMBL/GenBank/DDBJ whole genome shotgun (WGS) entry which is preliminary data.</text>
</comment>
<dbReference type="Proteomes" id="UP001589691">
    <property type="component" value="Unassembled WGS sequence"/>
</dbReference>
<evidence type="ECO:0000256" key="8">
    <source>
        <dbReference type="SAM" id="MobiDB-lite"/>
    </source>
</evidence>
<comment type="similarity">
    <text evidence="2">Belongs to the autoinducer-2 exporter (AI-2E) (TC 2.A.86) family.</text>
</comment>
<accession>A0ABV5WTJ7</accession>
<evidence type="ECO:0000256" key="6">
    <source>
        <dbReference type="ARBA" id="ARBA00022989"/>
    </source>
</evidence>
<evidence type="ECO:0000256" key="5">
    <source>
        <dbReference type="ARBA" id="ARBA00022692"/>
    </source>
</evidence>
<feature type="transmembrane region" description="Helical" evidence="9">
    <location>
        <begin position="236"/>
        <end position="269"/>
    </location>
</feature>
<name>A0ABV5WTJ7_9LACO</name>
<keyword evidence="7 9" id="KW-0472">Membrane</keyword>
<dbReference type="PANTHER" id="PTHR21716:SF53">
    <property type="entry name" value="PERMEASE PERM-RELATED"/>
    <property type="match status" value="1"/>
</dbReference>